<dbReference type="PANTHER" id="PTHR42781:SF4">
    <property type="entry name" value="SPERMIDINE_PUTRESCINE IMPORT ATP-BINDING PROTEIN POTA"/>
    <property type="match status" value="1"/>
</dbReference>
<dbReference type="SUPFAM" id="SSF50331">
    <property type="entry name" value="MOP-like"/>
    <property type="match status" value="1"/>
</dbReference>
<keyword evidence="3 5" id="KW-0067">ATP-binding</keyword>
<dbReference type="FunFam" id="3.40.50.300:FF:000042">
    <property type="entry name" value="Maltose/maltodextrin ABC transporter, ATP-binding protein"/>
    <property type="match status" value="1"/>
</dbReference>
<dbReference type="GO" id="GO:0140359">
    <property type="term" value="F:ABC-type transporter activity"/>
    <property type="evidence" value="ECO:0007669"/>
    <property type="project" value="UniProtKB-ARBA"/>
</dbReference>
<evidence type="ECO:0000256" key="2">
    <source>
        <dbReference type="ARBA" id="ARBA00022741"/>
    </source>
</evidence>
<accession>A0A366IWU2</accession>
<dbReference type="AlphaFoldDB" id="A0A366IWU2"/>
<dbReference type="Proteomes" id="UP000252792">
    <property type="component" value="Unassembled WGS sequence"/>
</dbReference>
<evidence type="ECO:0000313" key="6">
    <source>
        <dbReference type="Proteomes" id="UP000252792"/>
    </source>
</evidence>
<dbReference type="GO" id="GO:0016887">
    <property type="term" value="F:ATP hydrolysis activity"/>
    <property type="evidence" value="ECO:0007669"/>
    <property type="project" value="InterPro"/>
</dbReference>
<dbReference type="Gene3D" id="2.40.50.100">
    <property type="match status" value="1"/>
</dbReference>
<dbReference type="GO" id="GO:0043190">
    <property type="term" value="C:ATP-binding cassette (ABC) transporter complex"/>
    <property type="evidence" value="ECO:0007669"/>
    <property type="project" value="InterPro"/>
</dbReference>
<organism evidence="5 6">
    <name type="scientific">Marinomonas rhizomae</name>
    <dbReference type="NCBI Taxonomy" id="491948"/>
    <lineage>
        <taxon>Bacteria</taxon>
        <taxon>Pseudomonadati</taxon>
        <taxon>Pseudomonadota</taxon>
        <taxon>Gammaproteobacteria</taxon>
        <taxon>Oceanospirillales</taxon>
        <taxon>Oceanospirillaceae</taxon>
        <taxon>Marinomonas</taxon>
    </lineage>
</organism>
<dbReference type="Pfam" id="PF00005">
    <property type="entry name" value="ABC_tran"/>
    <property type="match status" value="1"/>
</dbReference>
<dbReference type="InterPro" id="IPR050093">
    <property type="entry name" value="ABC_SmlMolc_Importer"/>
</dbReference>
<reference evidence="5 6" key="1">
    <citation type="submission" date="2018-06" db="EMBL/GenBank/DDBJ databases">
        <title>Genomic Encyclopedia of Type Strains, Phase III (KMG-III): the genomes of soil and plant-associated and newly described type strains.</title>
        <authorList>
            <person name="Whitman W."/>
        </authorList>
    </citation>
    <scope>NUCLEOTIDE SEQUENCE [LARGE SCALE GENOMIC DNA]</scope>
    <source>
        <strain evidence="5 6">CECT 7377</strain>
    </source>
</reference>
<feature type="domain" description="ABC transporter" evidence="4">
    <location>
        <begin position="6"/>
        <end position="236"/>
    </location>
</feature>
<keyword evidence="2" id="KW-0547">Nucleotide-binding</keyword>
<dbReference type="EMBL" id="QNSE01000019">
    <property type="protein sequence ID" value="RBP78539.1"/>
    <property type="molecule type" value="Genomic_DNA"/>
</dbReference>
<dbReference type="RefSeq" id="WP_113918407.1">
    <property type="nucleotide sequence ID" value="NZ_QNSE01000019.1"/>
</dbReference>
<dbReference type="OrthoDB" id="9802264at2"/>
<dbReference type="InterPro" id="IPR003593">
    <property type="entry name" value="AAA+_ATPase"/>
</dbReference>
<protein>
    <submittedName>
        <fullName evidence="5">Spermidine/putrescine transport system ATP-binding protein</fullName>
    </submittedName>
</protein>
<dbReference type="GO" id="GO:0005524">
    <property type="term" value="F:ATP binding"/>
    <property type="evidence" value="ECO:0007669"/>
    <property type="project" value="UniProtKB-KW"/>
</dbReference>
<dbReference type="InterPro" id="IPR003439">
    <property type="entry name" value="ABC_transporter-like_ATP-bd"/>
</dbReference>
<evidence type="ECO:0000259" key="4">
    <source>
        <dbReference type="PROSITE" id="PS50893"/>
    </source>
</evidence>
<dbReference type="InterPro" id="IPR027417">
    <property type="entry name" value="P-loop_NTPase"/>
</dbReference>
<name>A0A366IWU2_9GAMM</name>
<dbReference type="PANTHER" id="PTHR42781">
    <property type="entry name" value="SPERMIDINE/PUTRESCINE IMPORT ATP-BINDING PROTEIN POTA"/>
    <property type="match status" value="1"/>
</dbReference>
<dbReference type="InterPro" id="IPR013611">
    <property type="entry name" value="Transp-assoc_OB_typ2"/>
</dbReference>
<proteinExistence type="predicted"/>
<dbReference type="SUPFAM" id="SSF52540">
    <property type="entry name" value="P-loop containing nucleoside triphosphate hydrolases"/>
    <property type="match status" value="1"/>
</dbReference>
<dbReference type="SMART" id="SM00382">
    <property type="entry name" value="AAA"/>
    <property type="match status" value="1"/>
</dbReference>
<evidence type="ECO:0000256" key="1">
    <source>
        <dbReference type="ARBA" id="ARBA00022448"/>
    </source>
</evidence>
<evidence type="ECO:0000256" key="3">
    <source>
        <dbReference type="ARBA" id="ARBA00022840"/>
    </source>
</evidence>
<keyword evidence="1" id="KW-0813">Transport</keyword>
<dbReference type="Pfam" id="PF08402">
    <property type="entry name" value="TOBE_2"/>
    <property type="match status" value="1"/>
</dbReference>
<evidence type="ECO:0000313" key="5">
    <source>
        <dbReference type="EMBL" id="RBP78539.1"/>
    </source>
</evidence>
<dbReference type="InterPro" id="IPR017871">
    <property type="entry name" value="ABC_transporter-like_CS"/>
</dbReference>
<dbReference type="PROSITE" id="PS50893">
    <property type="entry name" value="ABC_TRANSPORTER_2"/>
    <property type="match status" value="1"/>
</dbReference>
<dbReference type="InterPro" id="IPR008995">
    <property type="entry name" value="Mo/tungstate-bd_C_term_dom"/>
</dbReference>
<comment type="caution">
    <text evidence="5">The sequence shown here is derived from an EMBL/GenBank/DDBJ whole genome shotgun (WGS) entry which is preliminary data.</text>
</comment>
<keyword evidence="6" id="KW-1185">Reference proteome</keyword>
<sequence>MNAALLSLKNISMEYSNFIAVDDLNLDIKKGEFISLMGPSGCGKSTTLRMMAGLDNPTSGALYLDGESQLEVPTEKRGMPMVWQNFALFPFLNVQKNIEFPLKMQGVPSEARSKKAAEWIERMGLTEFAKRNISQLSGGQRQRVALARALVTEPRILLLDEPLSALDSHLRIKMQTELVRLHKELGITFIYVTHSQSEAFTMSDRVVIMNQGKVQQIGTPKQIYRAPNNAFVAEFIGMNNLIPGAVLRLEDKTAEIRTDLGIFKARSFVGAQKDTPSKLVIAADCIHLDGSGEQKISGKISGEEFVGSVITLFIELKNGQEFKVQKQQHEVESLNLKYGADLTLSWNAENAFLLAS</sequence>
<dbReference type="PROSITE" id="PS00211">
    <property type="entry name" value="ABC_TRANSPORTER_1"/>
    <property type="match status" value="1"/>
</dbReference>
<dbReference type="Gene3D" id="3.40.50.300">
    <property type="entry name" value="P-loop containing nucleotide triphosphate hydrolases"/>
    <property type="match status" value="1"/>
</dbReference>
<gene>
    <name evidence="5" type="ORF">DFP80_11936</name>
</gene>